<dbReference type="OMA" id="WWMTGTG"/>
<dbReference type="PANTHER" id="PTHR43220:SF18">
    <property type="entry name" value="TRANSMEMBRANE PROTEIN 41B"/>
    <property type="match status" value="1"/>
</dbReference>
<dbReference type="Pfam" id="PF09335">
    <property type="entry name" value="VTT_dom"/>
    <property type="match status" value="1"/>
</dbReference>
<dbReference type="Proteomes" id="UP000006319">
    <property type="component" value="Chromosome 11"/>
</dbReference>
<dbReference type="GO" id="GO:0000045">
    <property type="term" value="P:autophagosome assembly"/>
    <property type="evidence" value="ECO:0007669"/>
    <property type="project" value="TreeGrafter"/>
</dbReference>
<dbReference type="RefSeq" id="XP_004223386.1">
    <property type="nucleotide sequence ID" value="XM_004223338.1"/>
</dbReference>
<keyword evidence="4 6" id="KW-0472">Membrane</keyword>
<dbReference type="InterPro" id="IPR045014">
    <property type="entry name" value="TM41A/B"/>
</dbReference>
<evidence type="ECO:0000313" key="9">
    <source>
        <dbReference type="Proteomes" id="UP000006319"/>
    </source>
</evidence>
<dbReference type="EMBL" id="DF157103">
    <property type="protein sequence ID" value="GAB67439.1"/>
    <property type="molecule type" value="Genomic_DNA"/>
</dbReference>
<dbReference type="InterPro" id="IPR032816">
    <property type="entry name" value="VTT_dom"/>
</dbReference>
<comment type="similarity">
    <text evidence="5">Belongs to the TMEM41 family.</text>
</comment>
<reference evidence="8 9" key="1">
    <citation type="journal article" date="2012" name="Nat. Genet.">
        <title>Plasmodium cynomolgi genome sequences provide insight into Plasmodium vivax and the monkey malaria clade.</title>
        <authorList>
            <person name="Tachibana S."/>
            <person name="Sullivan S.A."/>
            <person name="Kawai S."/>
            <person name="Nakamura S."/>
            <person name="Kim H.R."/>
            <person name="Goto N."/>
            <person name="Arisue N."/>
            <person name="Palacpac N.M.Q."/>
            <person name="Honma H."/>
            <person name="Yagi M."/>
            <person name="Tougan T."/>
            <person name="Katakai Y."/>
            <person name="Kaneko O."/>
            <person name="Mita T."/>
            <person name="Kita K."/>
            <person name="Yasutomi Y."/>
            <person name="Sutton P.L."/>
            <person name="Shakhbatyan R."/>
            <person name="Horii T."/>
            <person name="Yasunaga T."/>
            <person name="Barnwell J.W."/>
            <person name="Escalante A.A."/>
            <person name="Carlton J.M."/>
            <person name="Tanabe K."/>
        </authorList>
    </citation>
    <scope>NUCLEOTIDE SEQUENCE [LARGE SCALE GENOMIC DNA]</scope>
    <source>
        <strain evidence="8 9">B</strain>
    </source>
</reference>
<feature type="transmembrane region" description="Helical" evidence="6">
    <location>
        <begin position="132"/>
        <end position="165"/>
    </location>
</feature>
<keyword evidence="2 6" id="KW-0812">Transmembrane</keyword>
<dbReference type="OrthoDB" id="3364966at2759"/>
<dbReference type="AlphaFoldDB" id="K6UV99"/>
<dbReference type="GO" id="GO:0016020">
    <property type="term" value="C:membrane"/>
    <property type="evidence" value="ECO:0007669"/>
    <property type="project" value="UniProtKB-SubCell"/>
</dbReference>
<dbReference type="KEGG" id="pcy:PCYB_114590"/>
<comment type="subcellular location">
    <subcellularLocation>
        <location evidence="1">Membrane</location>
        <topology evidence="1">Multi-pass membrane protein</topology>
    </subcellularLocation>
</comment>
<feature type="transmembrane region" description="Helical" evidence="6">
    <location>
        <begin position="232"/>
        <end position="252"/>
    </location>
</feature>
<evidence type="ECO:0000256" key="3">
    <source>
        <dbReference type="ARBA" id="ARBA00022989"/>
    </source>
</evidence>
<feature type="transmembrane region" description="Helical" evidence="6">
    <location>
        <begin position="35"/>
        <end position="56"/>
    </location>
</feature>
<keyword evidence="9" id="KW-1185">Reference proteome</keyword>
<organism evidence="8 9">
    <name type="scientific">Plasmodium cynomolgi (strain B)</name>
    <dbReference type="NCBI Taxonomy" id="1120755"/>
    <lineage>
        <taxon>Eukaryota</taxon>
        <taxon>Sar</taxon>
        <taxon>Alveolata</taxon>
        <taxon>Apicomplexa</taxon>
        <taxon>Aconoidasida</taxon>
        <taxon>Haemosporida</taxon>
        <taxon>Plasmodiidae</taxon>
        <taxon>Plasmodium</taxon>
        <taxon>Plasmodium (Plasmodium)</taxon>
    </lineage>
</organism>
<feature type="transmembrane region" description="Helical" evidence="6">
    <location>
        <begin position="198"/>
        <end position="220"/>
    </location>
</feature>
<evidence type="ECO:0000256" key="2">
    <source>
        <dbReference type="ARBA" id="ARBA00022692"/>
    </source>
</evidence>
<evidence type="ECO:0000313" key="8">
    <source>
        <dbReference type="EMBL" id="GAB67439.1"/>
    </source>
</evidence>
<accession>K6UV99</accession>
<feature type="transmembrane region" description="Helical" evidence="6">
    <location>
        <begin position="264"/>
        <end position="281"/>
    </location>
</feature>
<dbReference type="PANTHER" id="PTHR43220">
    <property type="match status" value="1"/>
</dbReference>
<feature type="domain" description="VTT" evidence="7">
    <location>
        <begin position="130"/>
        <end position="250"/>
    </location>
</feature>
<proteinExistence type="inferred from homology"/>
<evidence type="ECO:0000256" key="6">
    <source>
        <dbReference type="SAM" id="Phobius"/>
    </source>
</evidence>
<dbReference type="VEuPathDB" id="PlasmoDB:PCYB_114590"/>
<evidence type="ECO:0000256" key="5">
    <source>
        <dbReference type="ARBA" id="ARBA00025797"/>
    </source>
</evidence>
<feature type="transmembrane region" description="Helical" evidence="6">
    <location>
        <begin position="103"/>
        <end position="126"/>
    </location>
</feature>
<evidence type="ECO:0000256" key="1">
    <source>
        <dbReference type="ARBA" id="ARBA00004141"/>
    </source>
</evidence>
<dbReference type="PhylomeDB" id="K6UV99"/>
<protein>
    <recommendedName>
        <fullName evidence="7">VTT domain-containing protein</fullName>
    </recommendedName>
</protein>
<dbReference type="GeneID" id="14693808"/>
<evidence type="ECO:0000256" key="4">
    <source>
        <dbReference type="ARBA" id="ARBA00023136"/>
    </source>
</evidence>
<evidence type="ECO:0000259" key="7">
    <source>
        <dbReference type="Pfam" id="PF09335"/>
    </source>
</evidence>
<gene>
    <name evidence="8" type="ORF">PCYB_114590</name>
</gene>
<dbReference type="eggNOG" id="KOG3140">
    <property type="taxonomic scope" value="Eukaryota"/>
</dbReference>
<sequence length="298" mass="34397">MQVAKMKKDKTQNVTNETDIIFIQKVKSKELKLHLVYLSLIFVSFVVVITIYIYLIPGLNIESKQKLKSLIPKNFKDLITLNSKGKIKILYDSLISYKNEHGLILLILLSLIYILYQAFPLFLWWMTGTGSIITILIGAFYNYAFSIFYCSLLSTISPLVTYFIFKNYGRTVIEYFFSKPLTKFDEQIKKRVKSKLDLFFYIAILRLTPVFPNALINILVASLSLPAIPFSLATYIGLMPNTIILVSVGQTISMLSSIDVKQKFYIPITFIALLLLFQTIMKYKYREIGTPPYLELEY</sequence>
<keyword evidence="3 6" id="KW-1133">Transmembrane helix</keyword>
<name>K6UV99_PLACD</name>